<keyword evidence="2 4" id="KW-0808">Transferase</keyword>
<dbReference type="Proteomes" id="UP001501196">
    <property type="component" value="Unassembled WGS sequence"/>
</dbReference>
<evidence type="ECO:0000256" key="3">
    <source>
        <dbReference type="ARBA" id="ARBA00022777"/>
    </source>
</evidence>
<dbReference type="PRINTS" id="PR00990">
    <property type="entry name" value="RIBOKINASE"/>
</dbReference>
<dbReference type="InterPro" id="IPR029056">
    <property type="entry name" value="Ribokinase-like"/>
</dbReference>
<evidence type="ECO:0000259" key="5">
    <source>
        <dbReference type="Pfam" id="PF00294"/>
    </source>
</evidence>
<dbReference type="InterPro" id="IPR002173">
    <property type="entry name" value="Carboh/pur_kinase_PfkB_CS"/>
</dbReference>
<dbReference type="Pfam" id="PF00294">
    <property type="entry name" value="PfkB"/>
    <property type="match status" value="1"/>
</dbReference>
<evidence type="ECO:0000256" key="1">
    <source>
        <dbReference type="ARBA" id="ARBA00010688"/>
    </source>
</evidence>
<reference evidence="6 7" key="1">
    <citation type="journal article" date="2019" name="Int. J. Syst. Evol. Microbiol.">
        <title>The Global Catalogue of Microorganisms (GCM) 10K type strain sequencing project: providing services to taxonomists for standard genome sequencing and annotation.</title>
        <authorList>
            <consortium name="The Broad Institute Genomics Platform"/>
            <consortium name="The Broad Institute Genome Sequencing Center for Infectious Disease"/>
            <person name="Wu L."/>
            <person name="Ma J."/>
        </authorList>
    </citation>
    <scope>NUCLEOTIDE SEQUENCE [LARGE SCALE GENOMIC DNA]</scope>
    <source>
        <strain evidence="6 7">JCM 15672</strain>
    </source>
</reference>
<evidence type="ECO:0000313" key="7">
    <source>
        <dbReference type="Proteomes" id="UP001501196"/>
    </source>
</evidence>
<comment type="similarity">
    <text evidence="1 4">Belongs to the carbohydrate kinase PfkB family.</text>
</comment>
<dbReference type="EMBL" id="BAAAPW010000002">
    <property type="protein sequence ID" value="GAA2034181.1"/>
    <property type="molecule type" value="Genomic_DNA"/>
</dbReference>
<name>A0ABN2UDE0_9MICO</name>
<accession>A0ABN2UDE0</accession>
<protein>
    <recommendedName>
        <fullName evidence="5">Carbohydrate kinase PfkB domain-containing protein</fullName>
    </recommendedName>
</protein>
<keyword evidence="7" id="KW-1185">Reference proteome</keyword>
<dbReference type="InterPro" id="IPR011611">
    <property type="entry name" value="PfkB_dom"/>
</dbReference>
<dbReference type="InterPro" id="IPR002139">
    <property type="entry name" value="Ribo/fructo_kinase"/>
</dbReference>
<gene>
    <name evidence="6" type="ORF">GCM10009819_17910</name>
</gene>
<comment type="caution">
    <text evidence="6">The sequence shown here is derived from an EMBL/GenBank/DDBJ whole genome shotgun (WGS) entry which is preliminary data.</text>
</comment>
<evidence type="ECO:0000313" key="6">
    <source>
        <dbReference type="EMBL" id="GAA2034181.1"/>
    </source>
</evidence>
<organism evidence="6 7">
    <name type="scientific">Agromyces tropicus</name>
    <dbReference type="NCBI Taxonomy" id="555371"/>
    <lineage>
        <taxon>Bacteria</taxon>
        <taxon>Bacillati</taxon>
        <taxon>Actinomycetota</taxon>
        <taxon>Actinomycetes</taxon>
        <taxon>Micrococcales</taxon>
        <taxon>Microbacteriaceae</taxon>
        <taxon>Agromyces</taxon>
    </lineage>
</organism>
<dbReference type="PROSITE" id="PS00584">
    <property type="entry name" value="PFKB_KINASES_2"/>
    <property type="match status" value="1"/>
</dbReference>
<proteinExistence type="inferred from homology"/>
<sequence length="256" mass="25032">MARLGDDPAAEVARAAFARFGLPVDAVETVPDRPTGIAQITVSASGENTIVVTSGANADLGPAAVDAVRDLIASADVVLTQGELPVPTIDALARACAAAGTRLVLNLAPPVAVDAATLAVADPLVVNAHEARTLGLGVDLAPDASAEAWRDVAVSAAGDLARSVVITLGALGAVAADGSGATVVHAPAVEAVDTTGAGDAATGALVAMLAEGHPLGRALLAGAAAGAIAVQAHGTVDSYGTRDDVLALASRLEEDR</sequence>
<dbReference type="PANTHER" id="PTHR10584:SF166">
    <property type="entry name" value="RIBOKINASE"/>
    <property type="match status" value="1"/>
</dbReference>
<evidence type="ECO:0000256" key="2">
    <source>
        <dbReference type="ARBA" id="ARBA00022679"/>
    </source>
</evidence>
<feature type="domain" description="Carbohydrate kinase PfkB" evidence="5">
    <location>
        <begin position="2"/>
        <end position="238"/>
    </location>
</feature>
<keyword evidence="3 4" id="KW-0418">Kinase</keyword>
<dbReference type="SUPFAM" id="SSF53613">
    <property type="entry name" value="Ribokinase-like"/>
    <property type="match status" value="1"/>
</dbReference>
<dbReference type="PANTHER" id="PTHR10584">
    <property type="entry name" value="SUGAR KINASE"/>
    <property type="match status" value="1"/>
</dbReference>
<dbReference type="Gene3D" id="3.40.1190.20">
    <property type="match status" value="1"/>
</dbReference>
<evidence type="ECO:0000256" key="4">
    <source>
        <dbReference type="RuleBase" id="RU003704"/>
    </source>
</evidence>